<keyword evidence="2" id="KW-0808">Transferase</keyword>
<reference evidence="2 3" key="1">
    <citation type="journal article" date="2021" name="Elife">
        <title>Chloroplast acquisition without the gene transfer in kleptoplastic sea slugs, Plakobranchus ocellatus.</title>
        <authorList>
            <person name="Maeda T."/>
            <person name="Takahashi S."/>
            <person name="Yoshida T."/>
            <person name="Shimamura S."/>
            <person name="Takaki Y."/>
            <person name="Nagai Y."/>
            <person name="Toyoda A."/>
            <person name="Suzuki Y."/>
            <person name="Arimoto A."/>
            <person name="Ishii H."/>
            <person name="Satoh N."/>
            <person name="Nishiyama T."/>
            <person name="Hasebe M."/>
            <person name="Maruyama T."/>
            <person name="Minagawa J."/>
            <person name="Obokata J."/>
            <person name="Shigenobu S."/>
        </authorList>
    </citation>
    <scope>NUCLEOTIDE SEQUENCE [LARGE SCALE GENOMIC DNA]</scope>
</reference>
<name>A0AAV4BFL3_9GAST</name>
<dbReference type="InterPro" id="IPR052402">
    <property type="entry name" value="ADCK_kinase"/>
</dbReference>
<evidence type="ECO:0000313" key="2">
    <source>
        <dbReference type="EMBL" id="GFO17958.1"/>
    </source>
</evidence>
<keyword evidence="1" id="KW-1133">Transmembrane helix</keyword>
<organism evidence="2 3">
    <name type="scientific">Plakobranchus ocellatus</name>
    <dbReference type="NCBI Taxonomy" id="259542"/>
    <lineage>
        <taxon>Eukaryota</taxon>
        <taxon>Metazoa</taxon>
        <taxon>Spiralia</taxon>
        <taxon>Lophotrochozoa</taxon>
        <taxon>Mollusca</taxon>
        <taxon>Gastropoda</taxon>
        <taxon>Heterobranchia</taxon>
        <taxon>Euthyneura</taxon>
        <taxon>Panpulmonata</taxon>
        <taxon>Sacoglossa</taxon>
        <taxon>Placobranchoidea</taxon>
        <taxon>Plakobranchidae</taxon>
        <taxon>Plakobranchus</taxon>
    </lineage>
</organism>
<keyword evidence="1" id="KW-0472">Membrane</keyword>
<sequence length="324" mass="36901">MKSFNNFVRHTNKITIKRATSSHVDCHGKLVFSKNCRANTIRDRYFLFCRFGVQTQTKTKFDWRRFRYFSAKLVCVISNQGHILPWIASGSVFYYFCFKHIGGIFFARALQCAKCETAHGFPSTAYSAHAASSDDKRSFVKRLILHYIPLLLRAAQLLCFFTPLLITYPLTYLGPSWFEVWLHVLYVAVEYSGATFIKLGQWASTRRDLFSKQVCDKFAHLHFQVCPHAWSHTASVLKEAYGDLWQEMLHLSDGQKPIGSGCIAQVYKGYISEELAGSKTCENNTLPLDKGLGNKKVSTLKDTLSKAKTNVIPVAIKVKMVSFF</sequence>
<comment type="caution">
    <text evidence="2">The sequence shown here is derived from an EMBL/GenBank/DDBJ whole genome shotgun (WGS) entry which is preliminary data.</text>
</comment>
<accession>A0AAV4BFL3</accession>
<keyword evidence="2" id="KW-0418">Kinase</keyword>
<feature type="transmembrane region" description="Helical" evidence="1">
    <location>
        <begin position="144"/>
        <end position="168"/>
    </location>
</feature>
<dbReference type="GO" id="GO:0016301">
    <property type="term" value="F:kinase activity"/>
    <property type="evidence" value="ECO:0007669"/>
    <property type="project" value="UniProtKB-KW"/>
</dbReference>
<feature type="transmembrane region" description="Helical" evidence="1">
    <location>
        <begin position="180"/>
        <end position="197"/>
    </location>
</feature>
<dbReference type="PANTHER" id="PTHR45890:SF1">
    <property type="entry name" value="AARF DOMAIN CONTAINING KINASE 2"/>
    <property type="match status" value="1"/>
</dbReference>
<protein>
    <submittedName>
        <fullName evidence="2">AARF domain containing kinase 2</fullName>
    </submittedName>
</protein>
<evidence type="ECO:0000313" key="3">
    <source>
        <dbReference type="Proteomes" id="UP000735302"/>
    </source>
</evidence>
<proteinExistence type="predicted"/>
<evidence type="ECO:0000256" key="1">
    <source>
        <dbReference type="SAM" id="Phobius"/>
    </source>
</evidence>
<keyword evidence="3" id="KW-1185">Reference proteome</keyword>
<dbReference type="AlphaFoldDB" id="A0AAV4BFL3"/>
<dbReference type="Proteomes" id="UP000735302">
    <property type="component" value="Unassembled WGS sequence"/>
</dbReference>
<dbReference type="EMBL" id="BLXT01004907">
    <property type="protein sequence ID" value="GFO17958.1"/>
    <property type="molecule type" value="Genomic_DNA"/>
</dbReference>
<gene>
    <name evidence="2" type="ORF">PoB_004446300</name>
</gene>
<dbReference type="PANTHER" id="PTHR45890">
    <property type="entry name" value="AARF DOMAIN CONTAINING KINASE 2 (PREDICTED)"/>
    <property type="match status" value="1"/>
</dbReference>
<dbReference type="GO" id="GO:0005739">
    <property type="term" value="C:mitochondrion"/>
    <property type="evidence" value="ECO:0007669"/>
    <property type="project" value="TreeGrafter"/>
</dbReference>
<keyword evidence="1" id="KW-0812">Transmembrane</keyword>